<evidence type="ECO:0000313" key="3">
    <source>
        <dbReference type="Proteomes" id="UP000646738"/>
    </source>
</evidence>
<feature type="compositionally biased region" description="Low complexity" evidence="1">
    <location>
        <begin position="53"/>
        <end position="69"/>
    </location>
</feature>
<dbReference type="Proteomes" id="UP000646738">
    <property type="component" value="Unassembled WGS sequence"/>
</dbReference>
<dbReference type="EMBL" id="BNEA01000001">
    <property type="protein sequence ID" value="GHI50822.1"/>
    <property type="molecule type" value="Genomic_DNA"/>
</dbReference>
<reference evidence="3" key="1">
    <citation type="submission" date="2023-07" db="EMBL/GenBank/DDBJ databases">
        <title>Whole genome shotgun sequence of Streptomyces achromogenes subsp. rubradiris NBRC 14000.</title>
        <authorList>
            <person name="Komaki H."/>
            <person name="Tamura T."/>
        </authorList>
    </citation>
    <scope>NUCLEOTIDE SEQUENCE [LARGE SCALE GENOMIC DNA]</scope>
    <source>
        <strain evidence="3">NBRC 14000</strain>
    </source>
</reference>
<protein>
    <submittedName>
        <fullName evidence="2">Uncharacterized protein</fullName>
    </submittedName>
</protein>
<comment type="caution">
    <text evidence="2">The sequence shown here is derived from an EMBL/GenBank/DDBJ whole genome shotgun (WGS) entry which is preliminary data.</text>
</comment>
<proteinExistence type="predicted"/>
<feature type="region of interest" description="Disordered" evidence="1">
    <location>
        <begin position="53"/>
        <end position="75"/>
    </location>
</feature>
<name>A0ABQ3R4W8_STRRR</name>
<gene>
    <name evidence="2" type="ORF">Srubr_06680</name>
</gene>
<keyword evidence="3" id="KW-1185">Reference proteome</keyword>
<accession>A0ABQ3R4W8</accession>
<evidence type="ECO:0000256" key="1">
    <source>
        <dbReference type="SAM" id="MobiDB-lite"/>
    </source>
</evidence>
<organism evidence="2 3">
    <name type="scientific">Streptomyces rubradiris</name>
    <name type="common">Streptomyces achromogenes subsp. rubradiris</name>
    <dbReference type="NCBI Taxonomy" id="285531"/>
    <lineage>
        <taxon>Bacteria</taxon>
        <taxon>Bacillati</taxon>
        <taxon>Actinomycetota</taxon>
        <taxon>Actinomycetes</taxon>
        <taxon>Kitasatosporales</taxon>
        <taxon>Streptomycetaceae</taxon>
        <taxon>Streptomyces</taxon>
    </lineage>
</organism>
<sequence>MFYGRTARPAMTPREIGAMRTAVRDATQAPRKVTISYISASYWHSAGMEITTAGGPPAGRAAARSAPRAAEGHPR</sequence>
<evidence type="ECO:0000313" key="2">
    <source>
        <dbReference type="EMBL" id="GHI50822.1"/>
    </source>
</evidence>